<dbReference type="EMBL" id="JAUSVR010000004">
    <property type="protein sequence ID" value="MDQ0510827.1"/>
    <property type="molecule type" value="Genomic_DNA"/>
</dbReference>
<evidence type="ECO:0000256" key="2">
    <source>
        <dbReference type="SAM" id="SignalP"/>
    </source>
</evidence>
<gene>
    <name evidence="3" type="ORF">QOZ99_001715</name>
</gene>
<evidence type="ECO:0000256" key="1">
    <source>
        <dbReference type="SAM" id="MobiDB-lite"/>
    </source>
</evidence>
<organism evidence="3 4">
    <name type="scientific">Ancylobacter amanitiformis</name>
    <dbReference type="NCBI Taxonomy" id="217069"/>
    <lineage>
        <taxon>Bacteria</taxon>
        <taxon>Pseudomonadati</taxon>
        <taxon>Pseudomonadota</taxon>
        <taxon>Alphaproteobacteria</taxon>
        <taxon>Hyphomicrobiales</taxon>
        <taxon>Xanthobacteraceae</taxon>
        <taxon>Ancylobacter</taxon>
    </lineage>
</organism>
<evidence type="ECO:0000313" key="3">
    <source>
        <dbReference type="EMBL" id="MDQ0510827.1"/>
    </source>
</evidence>
<feature type="chain" id="PRO_5045409667" evidence="2">
    <location>
        <begin position="26"/>
        <end position="97"/>
    </location>
</feature>
<dbReference type="RefSeq" id="WP_306889540.1">
    <property type="nucleotide sequence ID" value="NZ_JAUSVR010000004.1"/>
</dbReference>
<comment type="caution">
    <text evidence="3">The sequence shown here is derived from an EMBL/GenBank/DDBJ whole genome shotgun (WGS) entry which is preliminary data.</text>
</comment>
<feature type="region of interest" description="Disordered" evidence="1">
    <location>
        <begin position="25"/>
        <end position="97"/>
    </location>
</feature>
<name>A0ABU0LQ52_9HYPH</name>
<feature type="signal peptide" evidence="2">
    <location>
        <begin position="1"/>
        <end position="25"/>
    </location>
</feature>
<keyword evidence="2" id="KW-0732">Signal</keyword>
<feature type="compositionally biased region" description="Polar residues" evidence="1">
    <location>
        <begin position="39"/>
        <end position="49"/>
    </location>
</feature>
<keyword evidence="4" id="KW-1185">Reference proteome</keyword>
<proteinExistence type="predicted"/>
<accession>A0ABU0LQ52</accession>
<dbReference type="Proteomes" id="UP001235094">
    <property type="component" value="Unassembled WGS sequence"/>
</dbReference>
<reference evidence="3 4" key="1">
    <citation type="submission" date="2023-07" db="EMBL/GenBank/DDBJ databases">
        <title>Genomic Encyclopedia of Type Strains, Phase IV (KMG-IV): sequencing the most valuable type-strain genomes for metagenomic binning, comparative biology and taxonomic classification.</title>
        <authorList>
            <person name="Goeker M."/>
        </authorList>
    </citation>
    <scope>NUCLEOTIDE SEQUENCE [LARGE SCALE GENOMIC DNA]</scope>
    <source>
        <strain evidence="3 4">DSM 15561</strain>
    </source>
</reference>
<protein>
    <submittedName>
        <fullName evidence="3">Uncharacterized protein</fullName>
    </submittedName>
</protein>
<sequence length="97" mass="9358">MNARIVAGLWAGAMVMVLASGAGLAQNAGGSTGAGGSTPDLSAGTSTAPSRPVPRTGVRQPPPGPAPQGAAAQVMLPDCSPPSCGTPLIMGPARARR</sequence>
<evidence type="ECO:0000313" key="4">
    <source>
        <dbReference type="Proteomes" id="UP001235094"/>
    </source>
</evidence>